<dbReference type="RefSeq" id="WP_182122784.1">
    <property type="nucleotide sequence ID" value="NZ_CP059567.1"/>
</dbReference>
<proteinExistence type="predicted"/>
<evidence type="ECO:0000313" key="2">
    <source>
        <dbReference type="Proteomes" id="UP000514752"/>
    </source>
</evidence>
<evidence type="ECO:0000313" key="1">
    <source>
        <dbReference type="EMBL" id="QMT41238.1"/>
    </source>
</evidence>
<dbReference type="EMBL" id="CP059567">
    <property type="protein sequence ID" value="QMT41238.1"/>
    <property type="molecule type" value="Genomic_DNA"/>
</dbReference>
<name>A0A7D7ND26_9NEIS</name>
<accession>A0A7D7ND26</accession>
<gene>
    <name evidence="1" type="ORF">H3L94_04210</name>
</gene>
<dbReference type="AlphaFoldDB" id="A0A7D7ND26"/>
<organism evidence="1 2">
    <name type="scientific">Neisseria shayeganii</name>
    <dbReference type="NCBI Taxonomy" id="607712"/>
    <lineage>
        <taxon>Bacteria</taxon>
        <taxon>Pseudomonadati</taxon>
        <taxon>Pseudomonadota</taxon>
        <taxon>Betaproteobacteria</taxon>
        <taxon>Neisseriales</taxon>
        <taxon>Neisseriaceae</taxon>
        <taxon>Neisseria</taxon>
    </lineage>
</organism>
<dbReference type="KEGG" id="nsg:H3L94_04210"/>
<reference evidence="1 2" key="1">
    <citation type="submission" date="2020-07" db="EMBL/GenBank/DDBJ databases">
        <title>Genomic diversity of species in the Neisseriaceae family.</title>
        <authorList>
            <person name="Vincent A.T."/>
            <person name="Bernet E."/>
            <person name="Veyrier F.J."/>
        </authorList>
    </citation>
    <scope>NUCLEOTIDE SEQUENCE [LARGE SCALE GENOMIC DNA]</scope>
    <source>
        <strain evidence="1 2">DSM 22244</strain>
    </source>
</reference>
<sequence>MMAHICASTGWTWDYVAENIDLPRIQHLSEYWRRHPPVHILVASYIGYRAPDPATLAAEEAEAVQMFGGGETLSAQEFEALLKEKGIIQAT</sequence>
<protein>
    <submittedName>
        <fullName evidence="1">Uncharacterized protein</fullName>
    </submittedName>
</protein>
<dbReference type="Proteomes" id="UP000514752">
    <property type="component" value="Chromosome"/>
</dbReference>